<evidence type="ECO:0000313" key="1">
    <source>
        <dbReference type="EMBL" id="ROL70736.1"/>
    </source>
</evidence>
<reference evidence="1 2" key="1">
    <citation type="submission" date="2016-10" db="EMBL/GenBank/DDBJ databases">
        <title>Comparative genome analysis of multiple Pseudomonas spp. focuses on biocontrol and plant growth promoting traits.</title>
        <authorList>
            <person name="Tao X.-Y."/>
            <person name="Taylor C.G."/>
        </authorList>
    </citation>
    <scope>NUCLEOTIDE SEQUENCE [LARGE SCALE GENOMIC DNA]</scope>
    <source>
        <strain evidence="1 2">15D11</strain>
    </source>
</reference>
<gene>
    <name evidence="1" type="ORF">BHU25_16895</name>
</gene>
<accession>A0A423DGL5</accession>
<dbReference type="AlphaFoldDB" id="A0A423DGL5"/>
<dbReference type="EMBL" id="MOAM01000024">
    <property type="protein sequence ID" value="ROL70736.1"/>
    <property type="molecule type" value="Genomic_DNA"/>
</dbReference>
<evidence type="ECO:0000313" key="2">
    <source>
        <dbReference type="Proteomes" id="UP000285286"/>
    </source>
</evidence>
<protein>
    <recommendedName>
        <fullName evidence="3">RiboL-PSP-HEPN domain-containing protein</fullName>
    </recommendedName>
</protein>
<evidence type="ECO:0008006" key="3">
    <source>
        <dbReference type="Google" id="ProtNLM"/>
    </source>
</evidence>
<proteinExistence type="predicted"/>
<comment type="caution">
    <text evidence="1">The sequence shown here is derived from an EMBL/GenBank/DDBJ whole genome shotgun (WGS) entry which is preliminary data.</text>
</comment>
<name>A0A423DGL5_9PSED</name>
<organism evidence="1 2">
    <name type="scientific">Pseudomonas vranovensis</name>
    <dbReference type="NCBI Taxonomy" id="321661"/>
    <lineage>
        <taxon>Bacteria</taxon>
        <taxon>Pseudomonadati</taxon>
        <taxon>Pseudomonadota</taxon>
        <taxon>Gammaproteobacteria</taxon>
        <taxon>Pseudomonadales</taxon>
        <taxon>Pseudomonadaceae</taxon>
        <taxon>Pseudomonas</taxon>
    </lineage>
</organism>
<sequence>MFHRFAMFTHTQSNEVITPAFEKFNEHYNYLFNDMGDDVEKISTARLAFRNYDAVAQLRQVECIANESLVINLWATIEQFSNRCLAMMSRESSTKQASHKWDSIEREFEKLEVSLKNAISYSVIDELRVLNNKIKHSYLVDEKLGEFEFFKSHINKRIDLVPLRVFDYVLAAHSFVCYITNRSGASEFYPENEEDDEE</sequence>
<dbReference type="Proteomes" id="UP000285286">
    <property type="component" value="Unassembled WGS sequence"/>
</dbReference>
<keyword evidence="2" id="KW-1185">Reference proteome</keyword>